<dbReference type="PANTHER" id="PTHR31236">
    <property type="entry name" value="BURP DOMAIN PROTEIN USPL1-LIKE"/>
    <property type="match status" value="1"/>
</dbReference>
<feature type="signal peptide" evidence="2">
    <location>
        <begin position="1"/>
        <end position="20"/>
    </location>
</feature>
<dbReference type="InterPro" id="IPR044816">
    <property type="entry name" value="BURP"/>
</dbReference>
<dbReference type="SMART" id="SM01045">
    <property type="entry name" value="BURP"/>
    <property type="match status" value="1"/>
</dbReference>
<sequence length="488" mass="55613">MKAIHIAIFFFALELCTVLSNPNTGYQSNWRWYPSSRNLGSPPNNTEPGDEGNTRVRRNPNIAYQPNWRWIAYPRNLDSPPNGSQTSDEGNTRVRRNPNPPVQPNWRWIVYSRNLDSPPNGSQTSDEGNTRVRRNPNIAYQPNWRWIAYPRNLDSPPNGSQTSDEGNTRVRRNPDIAYQPNWRWIAYPRNLDSPPNGSQTSDEGNTRVRRNPNIAYQPNWRWIAYPRNLDSPPNGSQTSDEGNTRVRRNLNATIGTGEAHENHKHSRPKPHEINQKNRDSSFDRSLYEGWYQTPASLAANKTLLFSGTWGSLHEMSHSDIVDTCDIKNISICDDSNNIPGELRQCFLKPEDITSYAANLYNVTADNIQILKEDPNVQKLPFPDAFNVTISEVNQINGCDGNPTVCHTMMTNSSDCDTVYLCHSVKGTTVKQVIIDYNEEIKDVQMYAMCHMNTHNFGAEHVAFRMLHKRPGDGVCHFISPNSFLVCKN</sequence>
<evidence type="ECO:0000256" key="2">
    <source>
        <dbReference type="SAM" id="SignalP"/>
    </source>
</evidence>
<evidence type="ECO:0000313" key="5">
    <source>
        <dbReference type="Proteomes" id="UP000663845"/>
    </source>
</evidence>
<evidence type="ECO:0000256" key="1">
    <source>
        <dbReference type="SAM" id="MobiDB-lite"/>
    </source>
</evidence>
<protein>
    <recommendedName>
        <fullName evidence="3">BURP domain-containing protein</fullName>
    </recommendedName>
</protein>
<dbReference type="Pfam" id="PF03181">
    <property type="entry name" value="BURP"/>
    <property type="match status" value="1"/>
</dbReference>
<evidence type="ECO:0000259" key="3">
    <source>
        <dbReference type="PROSITE" id="PS51277"/>
    </source>
</evidence>
<feature type="compositionally biased region" description="Polar residues" evidence="1">
    <location>
        <begin position="155"/>
        <end position="165"/>
    </location>
</feature>
<name>A0A815NXF5_9BILA</name>
<dbReference type="AlphaFoldDB" id="A0A815NXF5"/>
<feature type="region of interest" description="Disordered" evidence="1">
    <location>
        <begin position="74"/>
        <end position="137"/>
    </location>
</feature>
<feature type="region of interest" description="Disordered" evidence="1">
    <location>
        <begin position="149"/>
        <end position="175"/>
    </location>
</feature>
<dbReference type="EMBL" id="CAJNOG010001415">
    <property type="protein sequence ID" value="CAF1441347.1"/>
    <property type="molecule type" value="Genomic_DNA"/>
</dbReference>
<feature type="compositionally biased region" description="Polar residues" evidence="1">
    <location>
        <begin position="79"/>
        <end position="89"/>
    </location>
</feature>
<reference evidence="4" key="1">
    <citation type="submission" date="2021-02" db="EMBL/GenBank/DDBJ databases">
        <authorList>
            <person name="Nowell W R."/>
        </authorList>
    </citation>
    <scope>NUCLEOTIDE SEQUENCE</scope>
</reference>
<feature type="region of interest" description="Disordered" evidence="1">
    <location>
        <begin position="187"/>
        <end position="212"/>
    </location>
</feature>
<gene>
    <name evidence="4" type="ORF">JYZ213_LOCUS40139</name>
</gene>
<comment type="caution">
    <text evidence="4">The sequence shown here is derived from an EMBL/GenBank/DDBJ whole genome shotgun (WGS) entry which is preliminary data.</text>
</comment>
<feature type="compositionally biased region" description="Polar residues" evidence="1">
    <location>
        <begin position="193"/>
        <end position="203"/>
    </location>
</feature>
<accession>A0A815NXF5</accession>
<dbReference type="Proteomes" id="UP000663845">
    <property type="component" value="Unassembled WGS sequence"/>
</dbReference>
<dbReference type="PANTHER" id="PTHR31236:SF45">
    <property type="entry name" value="BURP DOMAIN-CONTAINING PROTEIN"/>
    <property type="match status" value="1"/>
</dbReference>
<feature type="region of interest" description="Disordered" evidence="1">
    <location>
        <begin position="37"/>
        <end position="60"/>
    </location>
</feature>
<dbReference type="InterPro" id="IPR004873">
    <property type="entry name" value="BURP_dom"/>
</dbReference>
<feature type="compositionally biased region" description="Polar residues" evidence="1">
    <location>
        <begin position="114"/>
        <end position="127"/>
    </location>
</feature>
<feature type="compositionally biased region" description="Basic and acidic residues" evidence="1">
    <location>
        <begin position="269"/>
        <end position="278"/>
    </location>
</feature>
<evidence type="ECO:0000313" key="4">
    <source>
        <dbReference type="EMBL" id="CAF1441347.1"/>
    </source>
</evidence>
<organism evidence="4 5">
    <name type="scientific">Adineta steineri</name>
    <dbReference type="NCBI Taxonomy" id="433720"/>
    <lineage>
        <taxon>Eukaryota</taxon>
        <taxon>Metazoa</taxon>
        <taxon>Spiralia</taxon>
        <taxon>Gnathifera</taxon>
        <taxon>Rotifera</taxon>
        <taxon>Eurotatoria</taxon>
        <taxon>Bdelloidea</taxon>
        <taxon>Adinetida</taxon>
        <taxon>Adinetidae</taxon>
        <taxon>Adineta</taxon>
    </lineage>
</organism>
<feature type="compositionally biased region" description="Polar residues" evidence="1">
    <location>
        <begin position="37"/>
        <end position="47"/>
    </location>
</feature>
<feature type="domain" description="BURP" evidence="3">
    <location>
        <begin position="418"/>
        <end position="488"/>
    </location>
</feature>
<feature type="chain" id="PRO_5032952100" description="BURP domain-containing protein" evidence="2">
    <location>
        <begin position="21"/>
        <end position="488"/>
    </location>
</feature>
<dbReference type="PROSITE" id="PS51277">
    <property type="entry name" value="BURP"/>
    <property type="match status" value="1"/>
</dbReference>
<proteinExistence type="predicted"/>
<keyword evidence="2" id="KW-0732">Signal</keyword>
<feature type="region of interest" description="Disordered" evidence="1">
    <location>
        <begin position="254"/>
        <end position="278"/>
    </location>
</feature>